<dbReference type="InterPro" id="IPR051054">
    <property type="entry name" value="SorC_transcr_regulators"/>
</dbReference>
<dbReference type="EMBL" id="JALBUS010000005">
    <property type="protein sequence ID" value="MDX8417204.1"/>
    <property type="molecule type" value="Genomic_DNA"/>
</dbReference>
<dbReference type="Gene3D" id="3.40.50.1360">
    <property type="match status" value="1"/>
</dbReference>
<dbReference type="PANTHER" id="PTHR34294">
    <property type="entry name" value="TRANSCRIPTIONAL REGULATOR-RELATED"/>
    <property type="match status" value="1"/>
</dbReference>
<evidence type="ECO:0000256" key="2">
    <source>
        <dbReference type="ARBA" id="ARBA00023015"/>
    </source>
</evidence>
<comment type="caution">
    <text evidence="6">The sequence shown here is derived from an EMBL/GenBank/DDBJ whole genome shotgun (WGS) entry which is preliminary data.</text>
</comment>
<feature type="domain" description="Sugar-binding" evidence="5">
    <location>
        <begin position="62"/>
        <end position="313"/>
    </location>
</feature>
<evidence type="ECO:0000256" key="4">
    <source>
        <dbReference type="ARBA" id="ARBA00023163"/>
    </source>
</evidence>
<dbReference type="InterPro" id="IPR037171">
    <property type="entry name" value="NagB/RpiA_transferase-like"/>
</dbReference>
<dbReference type="Gene3D" id="1.10.10.60">
    <property type="entry name" value="Homeodomain-like"/>
    <property type="match status" value="1"/>
</dbReference>
<evidence type="ECO:0000313" key="7">
    <source>
        <dbReference type="Proteomes" id="UP001285244"/>
    </source>
</evidence>
<keyword evidence="2" id="KW-0805">Transcription regulation</keyword>
<evidence type="ECO:0000256" key="1">
    <source>
        <dbReference type="ARBA" id="ARBA00010466"/>
    </source>
</evidence>
<dbReference type="PANTHER" id="PTHR34294:SF1">
    <property type="entry name" value="TRANSCRIPTIONAL REGULATOR LSRR"/>
    <property type="match status" value="1"/>
</dbReference>
<sequence length="317" mass="35082">MKKVVDDIRLMTKISDMYYNQGINKQDIAKQLQISRPIVIRMLKSAQDLGIVDIHIRNLDLIHHWDLENELQKKFDLKEVIIVDQQPTSEALKQSLGKTACQYLHYNIKDQDTIGISMGSTLYYMIEAMQPIQKDVTIVPLIGGQGTVANNLHSNSLAHVMADRLSGQAISLLAPARVANRQLQQGLLKEESIASVLTYGNHLDIAIVGIGYPNEKESSIMATGNYKENEVEELLNKKVAGEVNMQFYDIEGKTAPYKSYNNVVGVNIHKLRKVPLSIGIGGGIKKANAIKGAIAGKYINVLITDITCAQKLIDGES</sequence>
<organism evidence="6 7">
    <name type="scientific">Absicoccus intestinalis</name>
    <dbReference type="NCBI Taxonomy" id="2926319"/>
    <lineage>
        <taxon>Bacteria</taxon>
        <taxon>Bacillati</taxon>
        <taxon>Bacillota</taxon>
        <taxon>Erysipelotrichia</taxon>
        <taxon>Erysipelotrichales</taxon>
        <taxon>Erysipelotrichaceae</taxon>
        <taxon>Absicoccus</taxon>
    </lineage>
</organism>
<protein>
    <submittedName>
        <fullName evidence="6">Sugar-binding transcriptional regulator</fullName>
    </submittedName>
</protein>
<dbReference type="RefSeq" id="WP_320325497.1">
    <property type="nucleotide sequence ID" value="NZ_JALBUS010000005.1"/>
</dbReference>
<dbReference type="Pfam" id="PF04198">
    <property type="entry name" value="Sugar-bind"/>
    <property type="match status" value="1"/>
</dbReference>
<name>A0ABU4WLR4_9FIRM</name>
<reference evidence="6 7" key="1">
    <citation type="submission" date="2022-03" db="EMBL/GenBank/DDBJ databases">
        <title>Novel taxa within the pig intestine.</title>
        <authorList>
            <person name="Wylensek D."/>
            <person name="Bishof K."/>
            <person name="Afrizal A."/>
            <person name="Clavel T."/>
        </authorList>
    </citation>
    <scope>NUCLEOTIDE SEQUENCE [LARGE SCALE GENOMIC DNA]</scope>
    <source>
        <strain evidence="6 7">Cla-KB-P134</strain>
    </source>
</reference>
<comment type="similarity">
    <text evidence="1">Belongs to the SorC transcriptional regulatory family.</text>
</comment>
<dbReference type="SUPFAM" id="SSF100950">
    <property type="entry name" value="NagB/RpiA/CoA transferase-like"/>
    <property type="match status" value="1"/>
</dbReference>
<dbReference type="Proteomes" id="UP001285244">
    <property type="component" value="Unassembled WGS sequence"/>
</dbReference>
<keyword evidence="3" id="KW-0238">DNA-binding</keyword>
<accession>A0ABU4WLR4</accession>
<proteinExistence type="inferred from homology"/>
<evidence type="ECO:0000256" key="3">
    <source>
        <dbReference type="ARBA" id="ARBA00023125"/>
    </source>
</evidence>
<keyword evidence="7" id="KW-1185">Reference proteome</keyword>
<gene>
    <name evidence="6" type="ORF">MOZ64_05030</name>
</gene>
<keyword evidence="4" id="KW-0804">Transcription</keyword>
<evidence type="ECO:0000313" key="6">
    <source>
        <dbReference type="EMBL" id="MDX8417204.1"/>
    </source>
</evidence>
<dbReference type="InterPro" id="IPR007324">
    <property type="entry name" value="Sugar-bd_dom_put"/>
</dbReference>
<evidence type="ECO:0000259" key="5">
    <source>
        <dbReference type="Pfam" id="PF04198"/>
    </source>
</evidence>